<dbReference type="InterPro" id="IPR012156">
    <property type="entry name" value="Cold_shock_CspA"/>
</dbReference>
<dbReference type="Proteomes" id="UP000306378">
    <property type="component" value="Unassembled WGS sequence"/>
</dbReference>
<accession>A0A2L2JX61</accession>
<dbReference type="EMBL" id="VBUU01000033">
    <property type="protein sequence ID" value="TLF99583.1"/>
    <property type="molecule type" value="Genomic_DNA"/>
</dbReference>
<dbReference type="OrthoDB" id="7477356at2"/>
<evidence type="ECO:0000313" key="10">
    <source>
        <dbReference type="Proteomes" id="UP000308349"/>
    </source>
</evidence>
<sequence length="66" mass="7402">MVRGTVRWFDREKGFGFIARPGGADVFVEYSVILGEGFRSLEAGQEVEFDVEEARRGPEARAVRPV</sequence>
<evidence type="ECO:0000313" key="8">
    <source>
        <dbReference type="Proteomes" id="UP000290439"/>
    </source>
</evidence>
<dbReference type="SUPFAM" id="SSF50249">
    <property type="entry name" value="Nucleic acid-binding proteins"/>
    <property type="match status" value="1"/>
</dbReference>
<reference evidence="7 8" key="1">
    <citation type="submission" date="2019-02" db="EMBL/GenBank/DDBJ databases">
        <authorList>
            <consortium name="Pathogen Informatics"/>
        </authorList>
    </citation>
    <scope>NUCLEOTIDE SEQUENCE [LARGE SCALE GENOMIC DNA]</scope>
    <source>
        <strain evidence="7 8">3012STDY6756504</strain>
    </source>
</reference>
<dbReference type="InterPro" id="IPR002059">
    <property type="entry name" value="CSP_DNA-bd"/>
</dbReference>
<evidence type="ECO:0000313" key="9">
    <source>
        <dbReference type="Proteomes" id="UP000306378"/>
    </source>
</evidence>
<dbReference type="GeneID" id="57072041"/>
<dbReference type="InterPro" id="IPR050181">
    <property type="entry name" value="Cold_shock_domain"/>
</dbReference>
<dbReference type="RefSeq" id="WP_014350101.1">
    <property type="nucleotide sequence ID" value="NZ_AP026975.1"/>
</dbReference>
<feature type="domain" description="CSD" evidence="3">
    <location>
        <begin position="1"/>
        <end position="65"/>
    </location>
</feature>
<proteinExistence type="predicted"/>
<evidence type="ECO:0000313" key="7">
    <source>
        <dbReference type="EMBL" id="VFA96697.1"/>
    </source>
</evidence>
<dbReference type="Proteomes" id="UP000471166">
    <property type="component" value="Unassembled WGS sequence"/>
</dbReference>
<dbReference type="Gene3D" id="2.40.50.140">
    <property type="entry name" value="Nucleic acid-binding proteins"/>
    <property type="match status" value="1"/>
</dbReference>
<dbReference type="PRINTS" id="PR00050">
    <property type="entry name" value="COLDSHOCK"/>
</dbReference>
<evidence type="ECO:0000259" key="3">
    <source>
        <dbReference type="PROSITE" id="PS51857"/>
    </source>
</evidence>
<dbReference type="EMBL" id="LR215973">
    <property type="protein sequence ID" value="VFA96697.1"/>
    <property type="molecule type" value="Genomic_DNA"/>
</dbReference>
<dbReference type="InterPro" id="IPR011129">
    <property type="entry name" value="CSD"/>
</dbReference>
<protein>
    <submittedName>
        <fullName evidence="7">Cold shock protein CspB</fullName>
    </submittedName>
    <submittedName>
        <fullName evidence="6">Cold-shock protein</fullName>
    </submittedName>
</protein>
<dbReference type="Proteomes" id="UP000290439">
    <property type="component" value="Chromosome"/>
</dbReference>
<dbReference type="SMART" id="SM00357">
    <property type="entry name" value="CSP"/>
    <property type="match status" value="1"/>
</dbReference>
<evidence type="ECO:0000256" key="1">
    <source>
        <dbReference type="ARBA" id="ARBA00004496"/>
    </source>
</evidence>
<dbReference type="PIRSF" id="PIRSF002599">
    <property type="entry name" value="Cold_shock_A"/>
    <property type="match status" value="1"/>
</dbReference>
<dbReference type="OMA" id="YMNKGTI"/>
<dbReference type="EMBL" id="JAAGVB010000029">
    <property type="protein sequence ID" value="NEW34546.1"/>
    <property type="molecule type" value="Genomic_DNA"/>
</dbReference>
<reference evidence="4 11" key="3">
    <citation type="submission" date="2020-01" db="EMBL/GenBank/DDBJ databases">
        <title>Genetics and antimicrobial susceptibilities of Nocardia species isolated from the soil; a comparison with species isolated from humans.</title>
        <authorList>
            <person name="Carrasco G."/>
            <person name="Monzon S."/>
            <person name="Sansegundo M."/>
            <person name="Garcia E."/>
            <person name="Garrido N."/>
            <person name="Medina M.J."/>
            <person name="Villalon P."/>
            <person name="Ramirez-Arocha A.C."/>
            <person name="Jimenez P."/>
            <person name="Cuesta I."/>
            <person name="Valdezate S."/>
        </authorList>
    </citation>
    <scope>NUCLEOTIDE SEQUENCE [LARGE SCALE GENOMIC DNA]</scope>
    <source>
        <strain evidence="4 11">CNM20110626</strain>
    </source>
</reference>
<name>A0A2L2JX61_9NOCA</name>
<dbReference type="InterPro" id="IPR012340">
    <property type="entry name" value="NA-bd_OB-fold"/>
</dbReference>
<evidence type="ECO:0000256" key="2">
    <source>
        <dbReference type="ARBA" id="ARBA00022490"/>
    </source>
</evidence>
<evidence type="ECO:0000313" key="11">
    <source>
        <dbReference type="Proteomes" id="UP000471166"/>
    </source>
</evidence>
<organism evidence="6 10">
    <name type="scientific">Nocardia cyriacigeorgica</name>
    <dbReference type="NCBI Taxonomy" id="135487"/>
    <lineage>
        <taxon>Bacteria</taxon>
        <taxon>Bacillati</taxon>
        <taxon>Actinomycetota</taxon>
        <taxon>Actinomycetes</taxon>
        <taxon>Mycobacteriales</taxon>
        <taxon>Nocardiaceae</taxon>
        <taxon>Nocardia</taxon>
    </lineage>
</organism>
<dbReference type="PROSITE" id="PS51857">
    <property type="entry name" value="CSD_2"/>
    <property type="match status" value="1"/>
</dbReference>
<dbReference type="GO" id="GO:0005737">
    <property type="term" value="C:cytoplasm"/>
    <property type="evidence" value="ECO:0007669"/>
    <property type="project" value="UniProtKB-SubCell"/>
</dbReference>
<evidence type="ECO:0000313" key="5">
    <source>
        <dbReference type="EMBL" id="TLF81011.1"/>
    </source>
</evidence>
<dbReference type="GO" id="GO:0003676">
    <property type="term" value="F:nucleic acid binding"/>
    <property type="evidence" value="ECO:0007669"/>
    <property type="project" value="InterPro"/>
</dbReference>
<evidence type="ECO:0000313" key="6">
    <source>
        <dbReference type="EMBL" id="TLF99583.1"/>
    </source>
</evidence>
<dbReference type="AlphaFoldDB" id="A0A2L2JX61"/>
<dbReference type="PANTHER" id="PTHR11544">
    <property type="entry name" value="COLD SHOCK DOMAIN CONTAINING PROTEINS"/>
    <property type="match status" value="1"/>
</dbReference>
<evidence type="ECO:0000313" key="4">
    <source>
        <dbReference type="EMBL" id="NEW34546.1"/>
    </source>
</evidence>
<dbReference type="EMBL" id="VBUT01000002">
    <property type="protein sequence ID" value="TLF81011.1"/>
    <property type="molecule type" value="Genomic_DNA"/>
</dbReference>
<gene>
    <name evidence="7" type="primary">cspB</name>
    <name evidence="5" type="ORF">FEK34_04920</name>
    <name evidence="6" type="ORF">FEK35_25065</name>
    <name evidence="4" type="ORF">GV791_18575</name>
    <name evidence="7" type="ORF">NCTC10797_00451</name>
</gene>
<reference evidence="9 10" key="2">
    <citation type="submission" date="2019-05" db="EMBL/GenBank/DDBJ databases">
        <title>Genomes sequences of two Nocardia cyriacigeorgica environmental isolates, type strains Nocardia asteroides ATCC 19247 and Nocardia cyriacigeorgica DSM 44484.</title>
        <authorList>
            <person name="Vautrin F."/>
            <person name="Bergeron E."/>
            <person name="Dubost A."/>
            <person name="Abrouk D."/>
            <person name="Rodriguez Nava V."/>
            <person name="Pujic P."/>
        </authorList>
    </citation>
    <scope>NUCLEOTIDE SEQUENCE [LARGE SCALE GENOMIC DNA]</scope>
    <source>
        <strain evidence="6 10">EML 1456</strain>
        <strain evidence="5 9">EML 446</strain>
    </source>
</reference>
<comment type="subcellular location">
    <subcellularLocation>
        <location evidence="1">Cytoplasm</location>
    </subcellularLocation>
</comment>
<dbReference type="Proteomes" id="UP000308349">
    <property type="component" value="Unassembled WGS sequence"/>
</dbReference>
<dbReference type="CDD" id="cd04458">
    <property type="entry name" value="CSP_CDS"/>
    <property type="match status" value="1"/>
</dbReference>
<keyword evidence="2" id="KW-0963">Cytoplasm</keyword>
<dbReference type="Pfam" id="PF00313">
    <property type="entry name" value="CSD"/>
    <property type="match status" value="1"/>
</dbReference>